<dbReference type="AlphaFoldDB" id="A0A9P9WU08"/>
<dbReference type="Proteomes" id="UP000829685">
    <property type="component" value="Unassembled WGS sequence"/>
</dbReference>
<evidence type="ECO:0000256" key="1">
    <source>
        <dbReference type="SAM" id="SignalP"/>
    </source>
</evidence>
<name>A0A9P9WU08_9PEZI</name>
<sequence>MYHYASVAALLSALVPAASAECCTIDDPIGPFRTCSPIVANADTPFLVKAINYTRYHDDLGGGRFDPDENWNSITVWLAKQTNRQCPDDESFCTVSGPVCKLIDCFPLSQDASRATNDGGSLISDLLVSVPGGAGPDGAWYDLASSMFDRHHDSKDFTTSVWRTVPYANNASSLHYDNNWSGFNLTGMQAQEGTNEDGSYPYEVADSHAWPSFDLHEVPCRAYACARSCVNEAWSGTSIDVDMAKSCIDKCEGVDDVVNYCPDVGGQSLTIAPEDLGLDSQEALNEYLPDGCARYEGAAFPEAYSIYSASSASARSASLASFLSTTAAQPTSTSGAMMGKREAAKAGVALGVMPIVVKVIFAV</sequence>
<keyword evidence="3" id="KW-1185">Reference proteome</keyword>
<proteinExistence type="predicted"/>
<feature type="chain" id="PRO_5040160185" evidence="1">
    <location>
        <begin position="21"/>
        <end position="363"/>
    </location>
</feature>
<dbReference type="EMBL" id="JAFIMR010000005">
    <property type="protein sequence ID" value="KAI1879127.1"/>
    <property type="molecule type" value="Genomic_DNA"/>
</dbReference>
<accession>A0A9P9WU08</accession>
<evidence type="ECO:0000313" key="3">
    <source>
        <dbReference type="Proteomes" id="UP000829685"/>
    </source>
</evidence>
<feature type="signal peptide" evidence="1">
    <location>
        <begin position="1"/>
        <end position="20"/>
    </location>
</feature>
<reference evidence="2" key="1">
    <citation type="submission" date="2021-03" db="EMBL/GenBank/DDBJ databases">
        <title>Revisited historic fungal species revealed as producer of novel bioactive compounds through whole genome sequencing and comparative genomics.</title>
        <authorList>
            <person name="Vignolle G.A."/>
            <person name="Hochenegger N."/>
            <person name="Mach R.L."/>
            <person name="Mach-Aigner A.R."/>
            <person name="Javad Rahimi M."/>
            <person name="Salim K.A."/>
            <person name="Chan C.M."/>
            <person name="Lim L.B.L."/>
            <person name="Cai F."/>
            <person name="Druzhinina I.S."/>
            <person name="U'Ren J.M."/>
            <person name="Derntl C."/>
        </authorList>
    </citation>
    <scope>NUCLEOTIDE SEQUENCE</scope>
    <source>
        <strain evidence="2">TUCIM 5799</strain>
    </source>
</reference>
<evidence type="ECO:0000313" key="2">
    <source>
        <dbReference type="EMBL" id="KAI1879127.1"/>
    </source>
</evidence>
<organism evidence="2 3">
    <name type="scientific">Neoarthrinium moseri</name>
    <dbReference type="NCBI Taxonomy" id="1658444"/>
    <lineage>
        <taxon>Eukaryota</taxon>
        <taxon>Fungi</taxon>
        <taxon>Dikarya</taxon>
        <taxon>Ascomycota</taxon>
        <taxon>Pezizomycotina</taxon>
        <taxon>Sordariomycetes</taxon>
        <taxon>Xylariomycetidae</taxon>
        <taxon>Amphisphaeriales</taxon>
        <taxon>Apiosporaceae</taxon>
        <taxon>Neoarthrinium</taxon>
    </lineage>
</organism>
<gene>
    <name evidence="2" type="ORF">JX265_003304</name>
</gene>
<keyword evidence="1" id="KW-0732">Signal</keyword>
<comment type="caution">
    <text evidence="2">The sequence shown here is derived from an EMBL/GenBank/DDBJ whole genome shotgun (WGS) entry which is preliminary data.</text>
</comment>
<protein>
    <submittedName>
        <fullName evidence="2">Uncharacterized protein</fullName>
    </submittedName>
</protein>